<gene>
    <name evidence="7" type="ORF">ERUC_LOCUS14332</name>
</gene>
<accession>A0ABC8JQQ1</accession>
<dbReference type="EMBL" id="CAKOAT010134043">
    <property type="protein sequence ID" value="CAH8337315.1"/>
    <property type="molecule type" value="Genomic_DNA"/>
</dbReference>
<comment type="similarity">
    <text evidence="1">Belongs to the DEFL family.</text>
</comment>
<dbReference type="PANTHER" id="PTHR33830">
    <property type="entry name" value="DEFENSIN-LIKE PROTEIN 184-RELATED"/>
    <property type="match status" value="1"/>
</dbReference>
<keyword evidence="3" id="KW-0295">Fungicide</keyword>
<dbReference type="GO" id="GO:0050832">
    <property type="term" value="P:defense response to fungus"/>
    <property type="evidence" value="ECO:0007669"/>
    <property type="project" value="UniProtKB-KW"/>
</dbReference>
<evidence type="ECO:0000256" key="4">
    <source>
        <dbReference type="ARBA" id="ARBA00022821"/>
    </source>
</evidence>
<organism evidence="7 8">
    <name type="scientific">Eruca vesicaria subsp. sativa</name>
    <name type="common">Garden rocket</name>
    <name type="synonym">Eruca sativa</name>
    <dbReference type="NCBI Taxonomy" id="29727"/>
    <lineage>
        <taxon>Eukaryota</taxon>
        <taxon>Viridiplantae</taxon>
        <taxon>Streptophyta</taxon>
        <taxon>Embryophyta</taxon>
        <taxon>Tracheophyta</taxon>
        <taxon>Spermatophyta</taxon>
        <taxon>Magnoliopsida</taxon>
        <taxon>eudicotyledons</taxon>
        <taxon>Gunneridae</taxon>
        <taxon>Pentapetalae</taxon>
        <taxon>rosids</taxon>
        <taxon>malvids</taxon>
        <taxon>Brassicales</taxon>
        <taxon>Brassicaceae</taxon>
        <taxon>Brassiceae</taxon>
        <taxon>Eruca</taxon>
    </lineage>
</organism>
<keyword evidence="2" id="KW-0929">Antimicrobial</keyword>
<keyword evidence="8" id="KW-1185">Reference proteome</keyword>
<protein>
    <submittedName>
        <fullName evidence="7">Uncharacterized protein</fullName>
    </submittedName>
</protein>
<evidence type="ECO:0000313" key="7">
    <source>
        <dbReference type="EMBL" id="CAH8337315.1"/>
    </source>
</evidence>
<keyword evidence="4" id="KW-0611">Plant defense</keyword>
<comment type="caution">
    <text evidence="7">The sequence shown here is derived from an EMBL/GenBank/DDBJ whole genome shotgun (WGS) entry which is preliminary data.</text>
</comment>
<dbReference type="GO" id="GO:0031640">
    <property type="term" value="P:killing of cells of another organism"/>
    <property type="evidence" value="ECO:0007669"/>
    <property type="project" value="UniProtKB-KW"/>
</dbReference>
<name>A0ABC8JQQ1_ERUVS</name>
<dbReference type="AlphaFoldDB" id="A0ABC8JQQ1"/>
<dbReference type="Proteomes" id="UP001642260">
    <property type="component" value="Unassembled WGS sequence"/>
</dbReference>
<evidence type="ECO:0000256" key="1">
    <source>
        <dbReference type="ARBA" id="ARBA00006722"/>
    </source>
</evidence>
<reference evidence="7 8" key="1">
    <citation type="submission" date="2022-03" db="EMBL/GenBank/DDBJ databases">
        <authorList>
            <person name="Macdonald S."/>
            <person name="Ahmed S."/>
            <person name="Newling K."/>
        </authorList>
    </citation>
    <scope>NUCLEOTIDE SEQUENCE [LARGE SCALE GENOMIC DNA]</scope>
</reference>
<evidence type="ECO:0000313" key="8">
    <source>
        <dbReference type="Proteomes" id="UP001642260"/>
    </source>
</evidence>
<keyword evidence="5" id="KW-1015">Disulfide bond</keyword>
<dbReference type="PANTHER" id="PTHR33830:SF39">
    <property type="entry name" value="PECTINESTERASE INHIBITOR DOMAIN-CONTAINING PROTEIN"/>
    <property type="match status" value="1"/>
</dbReference>
<dbReference type="InterPro" id="IPR010851">
    <property type="entry name" value="DEFL"/>
</dbReference>
<evidence type="ECO:0000256" key="5">
    <source>
        <dbReference type="ARBA" id="ARBA00023157"/>
    </source>
</evidence>
<proteinExistence type="inferred from homology"/>
<dbReference type="Pfam" id="PF07333">
    <property type="entry name" value="SLR1-BP"/>
    <property type="match status" value="1"/>
</dbReference>
<sequence>MAKTTILAIFMVVLILGTVKESQGQEMCHDEIKVHGVCENKPCKVQCKAMHRNGYGFCVKGRINCFCTYPCTS</sequence>
<feature type="signal peptide" evidence="6">
    <location>
        <begin position="1"/>
        <end position="24"/>
    </location>
</feature>
<keyword evidence="6" id="KW-0732">Signal</keyword>
<evidence type="ECO:0000256" key="3">
    <source>
        <dbReference type="ARBA" id="ARBA00022577"/>
    </source>
</evidence>
<evidence type="ECO:0000256" key="6">
    <source>
        <dbReference type="SAM" id="SignalP"/>
    </source>
</evidence>
<feature type="chain" id="PRO_5044752429" evidence="6">
    <location>
        <begin position="25"/>
        <end position="73"/>
    </location>
</feature>
<evidence type="ECO:0000256" key="2">
    <source>
        <dbReference type="ARBA" id="ARBA00022529"/>
    </source>
</evidence>